<dbReference type="EMBL" id="PXZM01000051">
    <property type="protein sequence ID" value="PSJ87009.1"/>
    <property type="molecule type" value="Genomic_DNA"/>
</dbReference>
<keyword evidence="1" id="KW-1133">Transmembrane helix</keyword>
<dbReference type="OrthoDB" id="9782842at2"/>
<dbReference type="Pfam" id="PF13786">
    <property type="entry name" value="DUF4179"/>
    <property type="match status" value="1"/>
</dbReference>
<keyword evidence="4" id="KW-1185">Reference proteome</keyword>
<dbReference type="Gene3D" id="2.60.40.1630">
    <property type="entry name" value="bacillus anthracis domain"/>
    <property type="match status" value="1"/>
</dbReference>
<organism evidence="3 4">
    <name type="scientific">Brevibacillus fortis</name>
    <dbReference type="NCBI Taxonomy" id="2126352"/>
    <lineage>
        <taxon>Bacteria</taxon>
        <taxon>Bacillati</taxon>
        <taxon>Bacillota</taxon>
        <taxon>Bacilli</taxon>
        <taxon>Bacillales</taxon>
        <taxon>Paenibacillaceae</taxon>
        <taxon>Brevibacillus</taxon>
    </lineage>
</organism>
<dbReference type="InterPro" id="IPR041916">
    <property type="entry name" value="Anti_sigma_zinc_sf"/>
</dbReference>
<evidence type="ECO:0000259" key="2">
    <source>
        <dbReference type="Pfam" id="PF13786"/>
    </source>
</evidence>
<comment type="caution">
    <text evidence="3">The sequence shown here is derived from an EMBL/GenBank/DDBJ whole genome shotgun (WGS) entry which is preliminary data.</text>
</comment>
<dbReference type="InterPro" id="IPR025436">
    <property type="entry name" value="DUF4179"/>
</dbReference>
<keyword evidence="1" id="KW-0812">Transmembrane</keyword>
<keyword evidence="1" id="KW-0472">Membrane</keyword>
<evidence type="ECO:0000313" key="4">
    <source>
        <dbReference type="Proteomes" id="UP000240419"/>
    </source>
</evidence>
<reference evidence="3 4" key="1">
    <citation type="submission" date="2018-03" db="EMBL/GenBank/DDBJ databases">
        <title>Brevisbacillus phylogenomics.</title>
        <authorList>
            <person name="Dunlap C."/>
        </authorList>
    </citation>
    <scope>NUCLEOTIDE SEQUENCE [LARGE SCALE GENOMIC DNA]</scope>
    <source>
        <strain evidence="3 4">NRRL NRS-1210</strain>
    </source>
</reference>
<evidence type="ECO:0000256" key="1">
    <source>
        <dbReference type="SAM" id="Phobius"/>
    </source>
</evidence>
<gene>
    <name evidence="3" type="ORF">C7R93_27595</name>
</gene>
<feature type="transmembrane region" description="Helical" evidence="1">
    <location>
        <begin position="102"/>
        <end position="124"/>
    </location>
</feature>
<dbReference type="AlphaFoldDB" id="A0A2P7UJ78"/>
<dbReference type="Gene3D" id="1.10.10.1320">
    <property type="entry name" value="Anti-sigma factor, zinc-finger domain"/>
    <property type="match status" value="1"/>
</dbReference>
<dbReference type="Proteomes" id="UP000240419">
    <property type="component" value="Unassembled WGS sequence"/>
</dbReference>
<name>A0A2P7UJ78_9BACL</name>
<protein>
    <recommendedName>
        <fullName evidence="2">DUF4179 domain-containing protein</fullName>
    </recommendedName>
</protein>
<proteinExistence type="predicted"/>
<feature type="domain" description="DUF4179" evidence="2">
    <location>
        <begin position="98"/>
        <end position="182"/>
    </location>
</feature>
<accession>A0A2P7UJ78</accession>
<sequence>MKCFMFNQLKLYVNDELAPAESKGLEQHVENCPQCQKHLQEWVEGMQEEDFPDIPDIPEAPVPDAFTDEVMDKLSDAVPPRSTRKRSSRTRRQRGWDIVKKTGLVVAGLTALVVTGTVVSPTFANYVNSLFQIEKDSDSGMKNAVNKGLVQKLEQKATDQGITVEAKELLADSMRIAVIYDVYDESGKKIEDHILNAKLIDQNGKDWFEDDGGDNSGSHGEFFITERFLNEIFESSEAIPDQLTLHLEQTEIAGKTGKWSLEVPIDMKKAKEATKTVVFQDTAFQSPQGLGIELKNIEFSPSATRVMLNTISPKSAYLDVERTSILYDRKNPRGAIITEKERVPAFLGENMMYEITNEKGEVVAAWDMKSLDDGLDKKENVLFTPRTEEEPEEKAEGDVLNWWHTFGPIQGEQKLKLELQKIYEKKLASPKFDLVPTELDKKAATFKDETTGSTFTFSSFAWEPGNGEDLGEAVMTIEGTLGKGIVENHDWSVKDENGKTYYASVSTESTRDKDGRVQIKGEISIPLLKQEPKKLTVSYATYMVEHDVKWEVPFEIK</sequence>
<evidence type="ECO:0000313" key="3">
    <source>
        <dbReference type="EMBL" id="PSJ87009.1"/>
    </source>
</evidence>
<dbReference type="RefSeq" id="WP_106841793.1">
    <property type="nucleotide sequence ID" value="NZ_JBCNIW010000020.1"/>
</dbReference>